<dbReference type="GO" id="GO:0015627">
    <property type="term" value="C:type II protein secretion system complex"/>
    <property type="evidence" value="ECO:0007669"/>
    <property type="project" value="TreeGrafter"/>
</dbReference>
<proteinExistence type="inferred from homology"/>
<evidence type="ECO:0000256" key="1">
    <source>
        <dbReference type="ARBA" id="ARBA00004370"/>
    </source>
</evidence>
<dbReference type="GO" id="GO:0009279">
    <property type="term" value="C:cell outer membrane"/>
    <property type="evidence" value="ECO:0007669"/>
    <property type="project" value="UniProtKB-SubCell"/>
</dbReference>
<dbReference type="AlphaFoldDB" id="A0A537JH21"/>
<dbReference type="InterPro" id="IPR005644">
    <property type="entry name" value="NolW-like"/>
</dbReference>
<keyword evidence="3 8" id="KW-0732">Signal</keyword>
<evidence type="ECO:0000256" key="7">
    <source>
        <dbReference type="RuleBase" id="RU004004"/>
    </source>
</evidence>
<dbReference type="SMART" id="SM00965">
    <property type="entry name" value="STN"/>
    <property type="match status" value="1"/>
</dbReference>
<dbReference type="GO" id="GO:0009306">
    <property type="term" value="P:protein secretion"/>
    <property type="evidence" value="ECO:0007669"/>
    <property type="project" value="InterPro"/>
</dbReference>
<dbReference type="InterPro" id="IPR011662">
    <property type="entry name" value="Secretin/TonB_short_N"/>
</dbReference>
<dbReference type="Pfam" id="PF00263">
    <property type="entry name" value="Secretin"/>
    <property type="match status" value="1"/>
</dbReference>
<dbReference type="Pfam" id="PF03958">
    <property type="entry name" value="Secretin_N"/>
    <property type="match status" value="1"/>
</dbReference>
<dbReference type="PRINTS" id="PR00811">
    <property type="entry name" value="BCTERIALGSPD"/>
</dbReference>
<dbReference type="Proteomes" id="UP000320048">
    <property type="component" value="Unassembled WGS sequence"/>
</dbReference>
<keyword evidence="2 7" id="KW-0813">Transport</keyword>
<feature type="signal peptide" evidence="8">
    <location>
        <begin position="1"/>
        <end position="33"/>
    </location>
</feature>
<evidence type="ECO:0000313" key="11">
    <source>
        <dbReference type="Proteomes" id="UP000320048"/>
    </source>
</evidence>
<feature type="chain" id="PRO_5022137819" evidence="8">
    <location>
        <begin position="34"/>
        <end position="602"/>
    </location>
</feature>
<evidence type="ECO:0000259" key="9">
    <source>
        <dbReference type="SMART" id="SM00965"/>
    </source>
</evidence>
<evidence type="ECO:0000256" key="8">
    <source>
        <dbReference type="SAM" id="SignalP"/>
    </source>
</evidence>
<comment type="caution">
    <text evidence="10">The sequence shown here is derived from an EMBL/GenBank/DDBJ whole genome shotgun (WGS) entry which is preliminary data.</text>
</comment>
<dbReference type="InterPro" id="IPR038591">
    <property type="entry name" value="NolW-like_sf"/>
</dbReference>
<organism evidence="10 11">
    <name type="scientific">Candidatus Segetimicrobium genomatis</name>
    <dbReference type="NCBI Taxonomy" id="2569760"/>
    <lineage>
        <taxon>Bacteria</taxon>
        <taxon>Bacillati</taxon>
        <taxon>Candidatus Sysuimicrobiota</taxon>
        <taxon>Candidatus Sysuimicrobiia</taxon>
        <taxon>Candidatus Sysuimicrobiales</taxon>
        <taxon>Candidatus Segetimicrobiaceae</taxon>
        <taxon>Candidatus Segetimicrobium</taxon>
    </lineage>
</organism>
<evidence type="ECO:0000256" key="4">
    <source>
        <dbReference type="ARBA" id="ARBA00023136"/>
    </source>
</evidence>
<evidence type="ECO:0000256" key="5">
    <source>
        <dbReference type="ARBA" id="ARBA00023237"/>
    </source>
</evidence>
<evidence type="ECO:0000256" key="3">
    <source>
        <dbReference type="ARBA" id="ARBA00022729"/>
    </source>
</evidence>
<keyword evidence="4" id="KW-0472">Membrane</keyword>
<dbReference type="PANTHER" id="PTHR30332">
    <property type="entry name" value="PROBABLE GENERAL SECRETION PATHWAY PROTEIN D"/>
    <property type="match status" value="1"/>
</dbReference>
<evidence type="ECO:0000256" key="6">
    <source>
        <dbReference type="RuleBase" id="RU004003"/>
    </source>
</evidence>
<sequence>MMIVPSRDSARSISAGLMLMLAFAAWPVGQARAAPVKVTGVALKEAANELQVSIVATGPVRYQTRDVQPGWIVVDVESAQLGMPSGQLPLARGLVRRVRVGQFMTNVVRVVVELSHPASWRLSTSPDSAAILVGIPIQAKGRPIPAVAVPAQLPLPPAAPSATQPAPAAAAGALSDQTLINLDLRNAEISDVISALAKTANINVVTDSDVRGRVTIRLINVTFEDALRLVLEPNGLGYATVGPNLLIMRKDKLARPVLRQYQVANMSADVFQTTYLPVIQIKKDQVVVDTATNSILVVGTVEEQGKIADLLSRVDLPIEKATTRVVHLNYVDAAAFIDLLSTRLPDSAKAAKVDKASNSIVLTASAAQLEVLDAMVKQIDTPLPQVLVEAMVLEVPTQVTHNLGVAWQTSTPFTMNFTGGSYPCCAVVTITSPALLTSLNTLVQENKSRLLANPRLAVRDGETAKMNIGDKIPFQVVNAQGVPSVVIIEAGVQLEVTPRVTSDGFVTLKMHPEVSTIKTPPGPNVPPTIATREADSSLTVRDGTPIVLAGLIQKNEINSTVKVPLLGDIPILGFLFKSVSTDNTQNEVIFVITPHILQKAGS</sequence>
<dbReference type="InterPro" id="IPR050810">
    <property type="entry name" value="Bact_Secretion_Sys_Channel"/>
</dbReference>
<gene>
    <name evidence="10" type="ORF">E6H04_03980</name>
</gene>
<comment type="similarity">
    <text evidence="6">Belongs to the bacterial secretin family.</text>
</comment>
<comment type="subcellular location">
    <subcellularLocation>
        <location evidence="7">Cell outer membrane</location>
    </subcellularLocation>
    <subcellularLocation>
        <location evidence="1">Membrane</location>
    </subcellularLocation>
</comment>
<dbReference type="PANTHER" id="PTHR30332:SF17">
    <property type="entry name" value="TYPE IV PILIATION SYSTEM PROTEIN DR_0774-RELATED"/>
    <property type="match status" value="1"/>
</dbReference>
<reference evidence="10 11" key="1">
    <citation type="journal article" date="2019" name="Nat. Microbiol.">
        <title>Mediterranean grassland soil C-N compound turnover is dependent on rainfall and depth, and is mediated by genomically divergent microorganisms.</title>
        <authorList>
            <person name="Diamond S."/>
            <person name="Andeer P.F."/>
            <person name="Li Z."/>
            <person name="Crits-Christoph A."/>
            <person name="Burstein D."/>
            <person name="Anantharaman K."/>
            <person name="Lane K.R."/>
            <person name="Thomas B.C."/>
            <person name="Pan C."/>
            <person name="Northen T.R."/>
            <person name="Banfield J.F."/>
        </authorList>
    </citation>
    <scope>NUCLEOTIDE SEQUENCE [LARGE SCALE GENOMIC DNA]</scope>
    <source>
        <strain evidence="10">NP_7</strain>
    </source>
</reference>
<dbReference type="EMBL" id="VBAO01000105">
    <property type="protein sequence ID" value="TMI82848.1"/>
    <property type="molecule type" value="Genomic_DNA"/>
</dbReference>
<keyword evidence="5" id="KW-0998">Cell outer membrane</keyword>
<dbReference type="Gene3D" id="2.60.40.3500">
    <property type="match status" value="1"/>
</dbReference>
<protein>
    <submittedName>
        <fullName evidence="10">AMIN domain-containing protein</fullName>
    </submittedName>
</protein>
<evidence type="ECO:0000313" key="10">
    <source>
        <dbReference type="EMBL" id="TMI82848.1"/>
    </source>
</evidence>
<evidence type="ECO:0000256" key="2">
    <source>
        <dbReference type="ARBA" id="ARBA00022448"/>
    </source>
</evidence>
<feature type="domain" description="Secretin/TonB short N-terminal" evidence="9">
    <location>
        <begin position="202"/>
        <end position="250"/>
    </location>
</feature>
<dbReference type="Gene3D" id="3.30.1370.130">
    <property type="match status" value="1"/>
</dbReference>
<name>A0A537JH21_9BACT</name>
<accession>A0A537JH21</accession>
<dbReference type="InterPro" id="IPR004846">
    <property type="entry name" value="T2SS/T3SS_dom"/>
</dbReference>
<dbReference type="InterPro" id="IPR001775">
    <property type="entry name" value="GspD/PilQ"/>
</dbReference>
<dbReference type="Gene3D" id="3.30.1370.120">
    <property type="match status" value="1"/>
</dbReference>